<accession>A0A645CUR1</accession>
<comment type="caution">
    <text evidence="1">The sequence shown here is derived from an EMBL/GenBank/DDBJ whole genome shotgun (WGS) entry which is preliminary data.</text>
</comment>
<proteinExistence type="predicted"/>
<evidence type="ECO:0000313" key="1">
    <source>
        <dbReference type="EMBL" id="MPM80598.1"/>
    </source>
</evidence>
<sequence>MLGARRDDAAVRYLDMRGPALFLPPLFAAEVRGRFFRGILHTAQRGKLRRHQDILAFYRVIDGRGEPLRLYREDSLLAAGTHGRSLEDRFQGLGQGTFFKRRGV</sequence>
<reference evidence="1" key="1">
    <citation type="submission" date="2019-08" db="EMBL/GenBank/DDBJ databases">
        <authorList>
            <person name="Kucharzyk K."/>
            <person name="Murdoch R.W."/>
            <person name="Higgins S."/>
            <person name="Loffler F."/>
        </authorList>
    </citation>
    <scope>NUCLEOTIDE SEQUENCE</scope>
</reference>
<gene>
    <name evidence="1" type="ORF">SDC9_127648</name>
</gene>
<name>A0A645CUR1_9ZZZZ</name>
<dbReference type="AlphaFoldDB" id="A0A645CUR1"/>
<dbReference type="EMBL" id="VSSQ01030174">
    <property type="protein sequence ID" value="MPM80598.1"/>
    <property type="molecule type" value="Genomic_DNA"/>
</dbReference>
<protein>
    <submittedName>
        <fullName evidence="1">Uncharacterized protein</fullName>
    </submittedName>
</protein>
<organism evidence="1">
    <name type="scientific">bioreactor metagenome</name>
    <dbReference type="NCBI Taxonomy" id="1076179"/>
    <lineage>
        <taxon>unclassified sequences</taxon>
        <taxon>metagenomes</taxon>
        <taxon>ecological metagenomes</taxon>
    </lineage>
</organism>